<dbReference type="AlphaFoldDB" id="A0AAE1J2K4"/>
<evidence type="ECO:0000313" key="2">
    <source>
        <dbReference type="Proteomes" id="UP001293593"/>
    </source>
</evidence>
<organism evidence="1 2">
    <name type="scientific">Acacia crassicarpa</name>
    <name type="common">northern wattle</name>
    <dbReference type="NCBI Taxonomy" id="499986"/>
    <lineage>
        <taxon>Eukaryota</taxon>
        <taxon>Viridiplantae</taxon>
        <taxon>Streptophyta</taxon>
        <taxon>Embryophyta</taxon>
        <taxon>Tracheophyta</taxon>
        <taxon>Spermatophyta</taxon>
        <taxon>Magnoliopsida</taxon>
        <taxon>eudicotyledons</taxon>
        <taxon>Gunneridae</taxon>
        <taxon>Pentapetalae</taxon>
        <taxon>rosids</taxon>
        <taxon>fabids</taxon>
        <taxon>Fabales</taxon>
        <taxon>Fabaceae</taxon>
        <taxon>Caesalpinioideae</taxon>
        <taxon>mimosoid clade</taxon>
        <taxon>Acacieae</taxon>
        <taxon>Acacia</taxon>
    </lineage>
</organism>
<dbReference type="Proteomes" id="UP001293593">
    <property type="component" value="Unassembled WGS sequence"/>
</dbReference>
<sequence length="135" mass="15637">MKRQRLVSVSGFEAAEIAATTAKKKKQPNQKAVAVLRKNTEEEEKELKKREGKKMEVMVAMGAQENVSGFANNWDDENWAWIGHFVDEQMSWGSVWFPFWDIDFSGDAFGAFYGDVVWDDDIWNLKEEIPNPFQR</sequence>
<keyword evidence="2" id="KW-1185">Reference proteome</keyword>
<protein>
    <submittedName>
        <fullName evidence="1">Uncharacterized protein</fullName>
    </submittedName>
</protein>
<dbReference type="EMBL" id="JAWXYG010000010">
    <property type="protein sequence ID" value="KAK4260848.1"/>
    <property type="molecule type" value="Genomic_DNA"/>
</dbReference>
<gene>
    <name evidence="1" type="ORF">QN277_003912</name>
</gene>
<accession>A0AAE1J2K4</accession>
<comment type="caution">
    <text evidence="1">The sequence shown here is derived from an EMBL/GenBank/DDBJ whole genome shotgun (WGS) entry which is preliminary data.</text>
</comment>
<name>A0AAE1J2K4_9FABA</name>
<reference evidence="1" key="1">
    <citation type="submission" date="2023-10" db="EMBL/GenBank/DDBJ databases">
        <title>Chromosome-level genome of the transformable northern wattle, Acacia crassicarpa.</title>
        <authorList>
            <person name="Massaro I."/>
            <person name="Sinha N.R."/>
            <person name="Poethig S."/>
            <person name="Leichty A.R."/>
        </authorList>
    </citation>
    <scope>NUCLEOTIDE SEQUENCE</scope>
    <source>
        <strain evidence="1">Acra3RX</strain>
        <tissue evidence="1">Leaf</tissue>
    </source>
</reference>
<evidence type="ECO:0000313" key="1">
    <source>
        <dbReference type="EMBL" id="KAK4260848.1"/>
    </source>
</evidence>
<proteinExistence type="predicted"/>